<reference evidence="8" key="1">
    <citation type="submission" date="2016-10" db="EMBL/GenBank/DDBJ databases">
        <authorList>
            <person name="Varghese N."/>
            <person name="Submissions S."/>
        </authorList>
    </citation>
    <scope>NUCLEOTIDE SEQUENCE [LARGE SCALE GENOMIC DNA]</scope>
    <source>
        <strain evidence="8">DSM 2179</strain>
    </source>
</reference>
<evidence type="ECO:0000313" key="7">
    <source>
        <dbReference type="EMBL" id="SEJ46084.1"/>
    </source>
</evidence>
<dbReference type="GO" id="GO:0016491">
    <property type="term" value="F:oxidoreductase activity"/>
    <property type="evidence" value="ECO:0007669"/>
    <property type="project" value="UniProtKB-UniRule"/>
</dbReference>
<dbReference type="Pfam" id="PF00881">
    <property type="entry name" value="Nitroreductase"/>
    <property type="match status" value="1"/>
</dbReference>
<dbReference type="AlphaFoldDB" id="A0A1H6Z277"/>
<dbReference type="NCBIfam" id="NF008033">
    <property type="entry name" value="PRK10765.1"/>
    <property type="match status" value="1"/>
</dbReference>
<keyword evidence="8" id="KW-1185">Reference proteome</keyword>
<feature type="domain" description="Nitroreductase" evidence="6">
    <location>
        <begin position="9"/>
        <end position="163"/>
    </location>
</feature>
<dbReference type="InterPro" id="IPR029479">
    <property type="entry name" value="Nitroreductase"/>
</dbReference>
<dbReference type="PANTHER" id="PTHR43425:SF2">
    <property type="entry name" value="OXYGEN-INSENSITIVE NADPH NITROREDUCTASE"/>
    <property type="match status" value="1"/>
</dbReference>
<dbReference type="Gene3D" id="3.40.109.10">
    <property type="entry name" value="NADH Oxidase"/>
    <property type="match status" value="1"/>
</dbReference>
<name>A0A1H6Z277_9FIRM</name>
<evidence type="ECO:0000256" key="2">
    <source>
        <dbReference type="ARBA" id="ARBA00022630"/>
    </source>
</evidence>
<evidence type="ECO:0000256" key="3">
    <source>
        <dbReference type="ARBA" id="ARBA00022643"/>
    </source>
</evidence>
<organism evidence="7 8">
    <name type="scientific">Propionispira arboris</name>
    <dbReference type="NCBI Taxonomy" id="84035"/>
    <lineage>
        <taxon>Bacteria</taxon>
        <taxon>Bacillati</taxon>
        <taxon>Bacillota</taxon>
        <taxon>Negativicutes</taxon>
        <taxon>Selenomonadales</taxon>
        <taxon>Selenomonadaceae</taxon>
        <taxon>Propionispira</taxon>
    </lineage>
</organism>
<proteinExistence type="inferred from homology"/>
<dbReference type="Proteomes" id="UP000199662">
    <property type="component" value="Unassembled WGS sequence"/>
</dbReference>
<dbReference type="CDD" id="cd02146">
    <property type="entry name" value="NfsA-like"/>
    <property type="match status" value="1"/>
</dbReference>
<evidence type="ECO:0000259" key="6">
    <source>
        <dbReference type="Pfam" id="PF00881"/>
    </source>
</evidence>
<accession>A0A1H6Z277</accession>
<dbReference type="EMBL" id="FNZK01000008">
    <property type="protein sequence ID" value="SEJ46084.1"/>
    <property type="molecule type" value="Genomic_DNA"/>
</dbReference>
<dbReference type="InterPro" id="IPR000415">
    <property type="entry name" value="Nitroreductase-like"/>
</dbReference>
<dbReference type="RefSeq" id="WP_091831135.1">
    <property type="nucleotide sequence ID" value="NZ_FNZK01000008.1"/>
</dbReference>
<evidence type="ECO:0000256" key="1">
    <source>
        <dbReference type="ARBA" id="ARBA00008366"/>
    </source>
</evidence>
<dbReference type="SUPFAM" id="SSF55469">
    <property type="entry name" value="FMN-dependent nitroreductase-like"/>
    <property type="match status" value="1"/>
</dbReference>
<dbReference type="STRING" id="84035.SAMN05660742_10852"/>
<dbReference type="InterPro" id="IPR016446">
    <property type="entry name" value="Flavin_OxRdtase_Frp"/>
</dbReference>
<gene>
    <name evidence="7" type="ORF">SAMN05660742_10852</name>
</gene>
<evidence type="ECO:0000313" key="8">
    <source>
        <dbReference type="Proteomes" id="UP000199662"/>
    </source>
</evidence>
<evidence type="ECO:0000256" key="5">
    <source>
        <dbReference type="PIRNR" id="PIRNR005426"/>
    </source>
</evidence>
<keyword evidence="2 5" id="KW-0285">Flavoprotein</keyword>
<protein>
    <submittedName>
        <fullName evidence="7">Nitroreductase</fullName>
    </submittedName>
</protein>
<dbReference type="PIRSF" id="PIRSF005426">
    <property type="entry name" value="Frp"/>
    <property type="match status" value="1"/>
</dbReference>
<keyword evidence="4 5" id="KW-0560">Oxidoreductase</keyword>
<keyword evidence="5" id="KW-0521">NADP</keyword>
<sequence length="245" mass="27805">MNQVMELLKKHASVRKFKDQVVDESLLADIIQSSQYASTSNHIQAYTVIHIKDQAKKTKLASLAGEQSYVEECPVFLVFCADLNRLGKACSMNHETIESSLTELFIMATVDVALLAQNVMIASESAGLGGVYIGGIRNNPQEVCDLLKIPQLVYPVFGMCLGYPKKVNNTKPRLPLSLVLKEDEYSTQEDMVKLQEYDEVIRQYYRDRTNNERSNSWTEGIAAFLKQKQRPHMKGFLEKRGFEMK</sequence>
<evidence type="ECO:0000256" key="4">
    <source>
        <dbReference type="ARBA" id="ARBA00023002"/>
    </source>
</evidence>
<dbReference type="PANTHER" id="PTHR43425">
    <property type="entry name" value="OXYGEN-INSENSITIVE NADPH NITROREDUCTASE"/>
    <property type="match status" value="1"/>
</dbReference>
<comment type="similarity">
    <text evidence="1 5">Belongs to the flavin oxidoreductase frp family.</text>
</comment>
<keyword evidence="3 5" id="KW-0288">FMN</keyword>